<evidence type="ECO:0000256" key="1">
    <source>
        <dbReference type="SAM" id="MobiDB-lite"/>
    </source>
</evidence>
<name>A0ABS8UZF8_DATST</name>
<evidence type="ECO:0000313" key="3">
    <source>
        <dbReference type="Proteomes" id="UP000823775"/>
    </source>
</evidence>
<dbReference type="EMBL" id="JACEIK010002899">
    <property type="protein sequence ID" value="MCD9639398.1"/>
    <property type="molecule type" value="Genomic_DNA"/>
</dbReference>
<feature type="compositionally biased region" description="Basic and acidic residues" evidence="1">
    <location>
        <begin position="144"/>
        <end position="166"/>
    </location>
</feature>
<dbReference type="Proteomes" id="UP000823775">
    <property type="component" value="Unassembled WGS sequence"/>
</dbReference>
<keyword evidence="3" id="KW-1185">Reference proteome</keyword>
<protein>
    <submittedName>
        <fullName evidence="2">Uncharacterized protein</fullName>
    </submittedName>
</protein>
<gene>
    <name evidence="2" type="ORF">HAX54_023841</name>
</gene>
<comment type="caution">
    <text evidence="2">The sequence shown here is derived from an EMBL/GenBank/DDBJ whole genome shotgun (WGS) entry which is preliminary data.</text>
</comment>
<accession>A0ABS8UZF8</accession>
<feature type="region of interest" description="Disordered" evidence="1">
    <location>
        <begin position="104"/>
        <end position="169"/>
    </location>
</feature>
<feature type="compositionally biased region" description="Polar residues" evidence="1">
    <location>
        <begin position="116"/>
        <end position="143"/>
    </location>
</feature>
<proteinExistence type="predicted"/>
<sequence length="178" mass="19868">MSVIDPELSVVIDGRYPMSFMENRFSIDGETRICDGDFLASFLESPDTFSSHISISMLDMYASMQRNNIIQEPTDDKQPNVICNSGTQYEDVVKMHSHNFEWSMRNHEMGGPSNPPTSLQNNLSGGHLTHSNPSEPLDSNNDEANSRIDESASDRPLDDESTDRDQSSMVMLMAIASN</sequence>
<evidence type="ECO:0000313" key="2">
    <source>
        <dbReference type="EMBL" id="MCD9639398.1"/>
    </source>
</evidence>
<organism evidence="2 3">
    <name type="scientific">Datura stramonium</name>
    <name type="common">Jimsonweed</name>
    <name type="synonym">Common thornapple</name>
    <dbReference type="NCBI Taxonomy" id="4076"/>
    <lineage>
        <taxon>Eukaryota</taxon>
        <taxon>Viridiplantae</taxon>
        <taxon>Streptophyta</taxon>
        <taxon>Embryophyta</taxon>
        <taxon>Tracheophyta</taxon>
        <taxon>Spermatophyta</taxon>
        <taxon>Magnoliopsida</taxon>
        <taxon>eudicotyledons</taxon>
        <taxon>Gunneridae</taxon>
        <taxon>Pentapetalae</taxon>
        <taxon>asterids</taxon>
        <taxon>lamiids</taxon>
        <taxon>Solanales</taxon>
        <taxon>Solanaceae</taxon>
        <taxon>Solanoideae</taxon>
        <taxon>Datureae</taxon>
        <taxon>Datura</taxon>
    </lineage>
</organism>
<reference evidence="2 3" key="1">
    <citation type="journal article" date="2021" name="BMC Genomics">
        <title>Datura genome reveals duplications of psychoactive alkaloid biosynthetic genes and high mutation rate following tissue culture.</title>
        <authorList>
            <person name="Rajewski A."/>
            <person name="Carter-House D."/>
            <person name="Stajich J."/>
            <person name="Litt A."/>
        </authorList>
    </citation>
    <scope>NUCLEOTIDE SEQUENCE [LARGE SCALE GENOMIC DNA]</scope>
    <source>
        <strain evidence="2">AR-01</strain>
    </source>
</reference>